<accession>A0A382XKG3</accession>
<evidence type="ECO:0000256" key="2">
    <source>
        <dbReference type="ARBA" id="ARBA00022448"/>
    </source>
</evidence>
<sequence length="145" mass="15846">MLIALLLAVSMLTFGAMNLLGDPLFNILGPVAGDTENPENLAKIQAAKEQFYLDRSLPERYGRWLGDFVTGDFGVRFSATGQPPVSEVIKERLPRTLALSGMAMTFTLAIGIPWGVWSGSRSDTIRDRMSTGVAFFFVSIPNFAL</sequence>
<dbReference type="GO" id="GO:0005886">
    <property type="term" value="C:plasma membrane"/>
    <property type="evidence" value="ECO:0007669"/>
    <property type="project" value="UniProtKB-SubCell"/>
</dbReference>
<evidence type="ECO:0000256" key="1">
    <source>
        <dbReference type="ARBA" id="ARBA00004651"/>
    </source>
</evidence>
<comment type="subcellular location">
    <subcellularLocation>
        <location evidence="1">Cell membrane</location>
        <topology evidence="1">Multi-pass membrane protein</topology>
    </subcellularLocation>
</comment>
<organism evidence="5">
    <name type="scientific">marine metagenome</name>
    <dbReference type="NCBI Taxonomy" id="408172"/>
    <lineage>
        <taxon>unclassified sequences</taxon>
        <taxon>metagenomes</taxon>
        <taxon>ecological metagenomes</taxon>
    </lineage>
</organism>
<feature type="non-terminal residue" evidence="5">
    <location>
        <position position="145"/>
    </location>
</feature>
<protein>
    <recommendedName>
        <fullName evidence="6">ABC transmembrane type-1 domain-containing protein</fullName>
    </recommendedName>
</protein>
<dbReference type="PANTHER" id="PTHR43163">
    <property type="entry name" value="DIPEPTIDE TRANSPORT SYSTEM PERMEASE PROTEIN DPPB-RELATED"/>
    <property type="match status" value="1"/>
</dbReference>
<gene>
    <name evidence="5" type="ORF">METZ01_LOCUS424178</name>
</gene>
<feature type="transmembrane region" description="Helical" evidence="4">
    <location>
        <begin position="97"/>
        <end position="117"/>
    </location>
</feature>
<dbReference type="EMBL" id="UINC01168342">
    <property type="protein sequence ID" value="SVD71324.1"/>
    <property type="molecule type" value="Genomic_DNA"/>
</dbReference>
<keyword evidence="4" id="KW-0812">Transmembrane</keyword>
<evidence type="ECO:0000256" key="3">
    <source>
        <dbReference type="ARBA" id="ARBA00022475"/>
    </source>
</evidence>
<evidence type="ECO:0008006" key="6">
    <source>
        <dbReference type="Google" id="ProtNLM"/>
    </source>
</evidence>
<dbReference type="PANTHER" id="PTHR43163:SF6">
    <property type="entry name" value="DIPEPTIDE TRANSPORT SYSTEM PERMEASE PROTEIN DPPB-RELATED"/>
    <property type="match status" value="1"/>
</dbReference>
<dbReference type="AlphaFoldDB" id="A0A382XKG3"/>
<keyword evidence="3" id="KW-1003">Cell membrane</keyword>
<evidence type="ECO:0000256" key="4">
    <source>
        <dbReference type="SAM" id="Phobius"/>
    </source>
</evidence>
<evidence type="ECO:0000313" key="5">
    <source>
        <dbReference type="EMBL" id="SVD71324.1"/>
    </source>
</evidence>
<reference evidence="5" key="1">
    <citation type="submission" date="2018-05" db="EMBL/GenBank/DDBJ databases">
        <authorList>
            <person name="Lanie J.A."/>
            <person name="Ng W.-L."/>
            <person name="Kazmierczak K.M."/>
            <person name="Andrzejewski T.M."/>
            <person name="Davidsen T.M."/>
            <person name="Wayne K.J."/>
            <person name="Tettelin H."/>
            <person name="Glass J.I."/>
            <person name="Rusch D."/>
            <person name="Podicherti R."/>
            <person name="Tsui H.-C.T."/>
            <person name="Winkler M.E."/>
        </authorList>
    </citation>
    <scope>NUCLEOTIDE SEQUENCE</scope>
</reference>
<name>A0A382XKG3_9ZZZZ</name>
<keyword evidence="4" id="KW-0472">Membrane</keyword>
<keyword evidence="2" id="KW-0813">Transport</keyword>
<proteinExistence type="predicted"/>
<keyword evidence="4" id="KW-1133">Transmembrane helix</keyword>